<reference evidence="9 10" key="1">
    <citation type="journal article" date="2017" name="Clin. Infect. Dis.">
        <title>Simultaneous emergence of multidrug-resistant Candida auris on 3 continents confirmed by whole-genome sequencing and epidemiological analyses.</title>
        <authorList>
            <person name="Lockhart S.R."/>
            <person name="Etienne K.A."/>
            <person name="Vallabhaneni S."/>
            <person name="Farooqi J."/>
            <person name="Chowdhary A."/>
            <person name="Govender N.P."/>
            <person name="Colombo A.L."/>
            <person name="Calvo B."/>
            <person name="Cuomo C.A."/>
            <person name="Desjardins C.A."/>
            <person name="Berkow E.L."/>
            <person name="Castanheira M."/>
            <person name="Magobo R.E."/>
            <person name="Jabeen K."/>
            <person name="Asghar R.J."/>
            <person name="Meis J.F."/>
            <person name="Jackson B."/>
            <person name="Chiller T."/>
            <person name="Litvintseva A.P."/>
        </authorList>
    </citation>
    <scope>NUCLEOTIDE SEQUENCE [LARGE SCALE GENOMIC DNA]</scope>
    <source>
        <strain evidence="9 10">B8441</strain>
    </source>
</reference>
<dbReference type="Proteomes" id="UP000230249">
    <property type="component" value="Unassembled WGS sequence"/>
</dbReference>
<reference evidence="9 10" key="2">
    <citation type="journal article" date="2018" name="Nat. Commun.">
        <title>Genomic insights into multidrug-resistance, mating and virulence in Candida auris and related emerging species.</title>
        <authorList>
            <person name="Munoz J.F."/>
            <person name="Gade L."/>
            <person name="Chow N.A."/>
            <person name="Loparev V.N."/>
            <person name="Juieng P."/>
            <person name="Berkow E.L."/>
            <person name="Farrer R.A."/>
            <person name="Litvintseva A.P."/>
            <person name="Cuomo C.A."/>
        </authorList>
    </citation>
    <scope>GENOME REANNOTATION</scope>
    <source>
        <strain evidence="9 10">B8441</strain>
    </source>
</reference>
<keyword evidence="10" id="KW-1185">Reference proteome</keyword>
<dbReference type="GO" id="GO:0004674">
    <property type="term" value="F:protein serine/threonine kinase activity"/>
    <property type="evidence" value="ECO:0007669"/>
    <property type="project" value="UniProtKB-KW"/>
</dbReference>
<dbReference type="SUPFAM" id="SSF56112">
    <property type="entry name" value="Protein kinase-like (PK-like)"/>
    <property type="match status" value="1"/>
</dbReference>
<evidence type="ECO:0000256" key="6">
    <source>
        <dbReference type="PROSITE-ProRule" id="PRU10141"/>
    </source>
</evidence>
<dbReference type="GO" id="GO:0005634">
    <property type="term" value="C:nucleus"/>
    <property type="evidence" value="ECO:0007669"/>
    <property type="project" value="TreeGrafter"/>
</dbReference>
<dbReference type="Pfam" id="PF00069">
    <property type="entry name" value="Pkinase"/>
    <property type="match status" value="1"/>
</dbReference>
<evidence type="ECO:0000256" key="5">
    <source>
        <dbReference type="ARBA" id="ARBA00022840"/>
    </source>
</evidence>
<feature type="region of interest" description="Disordered" evidence="7">
    <location>
        <begin position="316"/>
        <end position="380"/>
    </location>
</feature>
<dbReference type="Gene3D" id="1.10.510.10">
    <property type="entry name" value="Transferase(Phosphotransferase) domain 1"/>
    <property type="match status" value="1"/>
</dbReference>
<dbReference type="GO" id="GO:0033316">
    <property type="term" value="P:meiotic spindle assembly checkpoint signaling"/>
    <property type="evidence" value="ECO:0007669"/>
    <property type="project" value="TreeGrafter"/>
</dbReference>
<dbReference type="EMBL" id="PEKT03000005">
    <property type="protein sequence ID" value="KAK8439063.1"/>
    <property type="molecule type" value="Genomic_DNA"/>
</dbReference>
<dbReference type="GO" id="GO:0005524">
    <property type="term" value="F:ATP binding"/>
    <property type="evidence" value="ECO:0007669"/>
    <property type="project" value="UniProtKB-UniRule"/>
</dbReference>
<dbReference type="PROSITE" id="PS00107">
    <property type="entry name" value="PROTEIN_KINASE_ATP"/>
    <property type="match status" value="1"/>
</dbReference>
<dbReference type="Gene3D" id="3.30.200.20">
    <property type="entry name" value="Phosphorylase Kinase, domain 1"/>
    <property type="match status" value="1"/>
</dbReference>
<name>A0AAW0VAK0_CANAR</name>
<dbReference type="AlphaFoldDB" id="A0AAW0VAK0"/>
<dbReference type="PANTHER" id="PTHR22974">
    <property type="entry name" value="MIXED LINEAGE PROTEIN KINASE"/>
    <property type="match status" value="1"/>
</dbReference>
<dbReference type="PANTHER" id="PTHR22974:SF21">
    <property type="entry name" value="DUAL SPECIFICITY PROTEIN KINASE TTK"/>
    <property type="match status" value="1"/>
</dbReference>
<evidence type="ECO:0000256" key="1">
    <source>
        <dbReference type="ARBA" id="ARBA00022527"/>
    </source>
</evidence>
<feature type="region of interest" description="Disordered" evidence="7">
    <location>
        <begin position="188"/>
        <end position="221"/>
    </location>
</feature>
<feature type="domain" description="Protein kinase" evidence="8">
    <location>
        <begin position="429"/>
        <end position="708"/>
    </location>
</feature>
<evidence type="ECO:0000313" key="10">
    <source>
        <dbReference type="Proteomes" id="UP000230249"/>
    </source>
</evidence>
<keyword evidence="4" id="KW-0418">Kinase</keyword>
<dbReference type="FunFam" id="3.30.200.20:FF:000131">
    <property type="entry name" value="Dual specificity protein kinase TTK"/>
    <property type="match status" value="1"/>
</dbReference>
<keyword evidence="1" id="KW-0723">Serine/threonine-protein kinase</keyword>
<protein>
    <recommendedName>
        <fullName evidence="8">Protein kinase domain-containing protein</fullName>
    </recommendedName>
</protein>
<feature type="compositionally biased region" description="Polar residues" evidence="7">
    <location>
        <begin position="149"/>
        <end position="174"/>
    </location>
</feature>
<feature type="region of interest" description="Disordered" evidence="7">
    <location>
        <begin position="238"/>
        <end position="257"/>
    </location>
</feature>
<dbReference type="CDD" id="cd14131">
    <property type="entry name" value="PKc_Mps1"/>
    <property type="match status" value="1"/>
</dbReference>
<comment type="caution">
    <text evidence="9">The sequence shown here is derived from an EMBL/GenBank/DDBJ whole genome shotgun (WGS) entry which is preliminary data.</text>
</comment>
<dbReference type="PROSITE" id="PS50011">
    <property type="entry name" value="PROTEIN_KINASE_DOM"/>
    <property type="match status" value="1"/>
</dbReference>
<organism evidence="9 10">
    <name type="scientific">Candidozyma auris</name>
    <name type="common">Yeast</name>
    <name type="synonym">Candida auris</name>
    <dbReference type="NCBI Taxonomy" id="498019"/>
    <lineage>
        <taxon>Eukaryota</taxon>
        <taxon>Fungi</taxon>
        <taxon>Dikarya</taxon>
        <taxon>Ascomycota</taxon>
        <taxon>Saccharomycotina</taxon>
        <taxon>Pichiomycetes</taxon>
        <taxon>Metschnikowiaceae</taxon>
        <taxon>Candidozyma</taxon>
    </lineage>
</organism>
<gene>
    <name evidence="9" type="ORF">B9J08_04611</name>
</gene>
<feature type="binding site" evidence="6">
    <location>
        <position position="459"/>
    </location>
    <ligand>
        <name>ATP</name>
        <dbReference type="ChEBI" id="CHEBI:30616"/>
    </ligand>
</feature>
<dbReference type="SMART" id="SM00220">
    <property type="entry name" value="S_TKc"/>
    <property type="match status" value="1"/>
</dbReference>
<keyword evidence="3 6" id="KW-0547">Nucleotide-binding</keyword>
<dbReference type="InterPro" id="IPR017441">
    <property type="entry name" value="Protein_kinase_ATP_BS"/>
</dbReference>
<dbReference type="InterPro" id="IPR008271">
    <property type="entry name" value="Ser/Thr_kinase_AS"/>
</dbReference>
<accession>A0AAW0VAK0</accession>
<dbReference type="GO" id="GO:0034501">
    <property type="term" value="P:protein localization to kinetochore"/>
    <property type="evidence" value="ECO:0007669"/>
    <property type="project" value="TreeGrafter"/>
</dbReference>
<sequence>MSLQLSSEAPYSVKRRMQDDDNTFLPPPLSAYGIASLSDNRSEDDNNKSGLKTVEIGENQALRASLRNSLSVHFKDSSSRDSYSNYNDTHNKSYGSQSFSANERFNTSAANNSSHNVSCNNYSGNLSGHSFSSTNMHTEENDDLMEGSNDPSAKSSHTSATTPGGSQATAALSRSSFTGFTKRSRFARRFASLGPPKRASEVSPSQKSGSSPEAERNGDPMILSKPEASQELMNAFKTPPSLHALHNKSGRASPKRVISNESTFFKSLEKLRNNSGDISRISPPLISRKNSPPPFVKPVINDAPSKAASPFQVFVDKQPSERPSSRGPSHRPWRQPLAKVSPSKINSEAEADVFRKPKIPKVSSIPNPTPPPPRSSFVTPQQPLPAKFPHYQVGNQNIDRAPDSSASGSSGMVEDGKRKKIIHVNNSQYEKLELIGRGGTSKVYKVRSLTSKKTYAIKKVAFDQFDESCVKGFKGEIDLLSKLRDQPRVVQLHDYAINDGTIYLTMECGELDLAHVLQQRQAMATALDLSFVRFHAIEVLKCVEAVHEAGIVHSDLKPANFLFVRGIMKIIDFGIANAVPDHTANIYRESQIGTPNYMAPEALVEVNHTLNMSRGSAANTWKVGKPSDIWSCGCIIYQMIYGRPPYASYAGQQRIMAIMNPQVQVHYPANGLGDVPVPKSAIELMKKCLVRNPHERWTVQQCLASDFLKPKAVSTDFIKDVVRSAVNYGYHRQSQGQVSEEVYDKLVDSIIHQIKDLNYA</sequence>
<dbReference type="InterPro" id="IPR027084">
    <property type="entry name" value="Mps1_cat"/>
</dbReference>
<evidence type="ECO:0000256" key="7">
    <source>
        <dbReference type="SAM" id="MobiDB-lite"/>
    </source>
</evidence>
<evidence type="ECO:0000256" key="2">
    <source>
        <dbReference type="ARBA" id="ARBA00022679"/>
    </source>
</evidence>
<dbReference type="InterPro" id="IPR011009">
    <property type="entry name" value="Kinase-like_dom_sf"/>
</dbReference>
<dbReference type="FunFam" id="1.10.510.10:FF:000377">
    <property type="entry name" value="Checkpoint protein kinase"/>
    <property type="match status" value="1"/>
</dbReference>
<dbReference type="GO" id="GO:0007094">
    <property type="term" value="P:mitotic spindle assembly checkpoint signaling"/>
    <property type="evidence" value="ECO:0007669"/>
    <property type="project" value="TreeGrafter"/>
</dbReference>
<dbReference type="GO" id="GO:0000776">
    <property type="term" value="C:kinetochore"/>
    <property type="evidence" value="ECO:0007669"/>
    <property type="project" value="TreeGrafter"/>
</dbReference>
<feature type="region of interest" description="Disordered" evidence="7">
    <location>
        <begin position="1"/>
        <end position="53"/>
    </location>
</feature>
<keyword evidence="2" id="KW-0808">Transferase</keyword>
<evidence type="ECO:0000313" key="9">
    <source>
        <dbReference type="EMBL" id="KAK8439063.1"/>
    </source>
</evidence>
<proteinExistence type="predicted"/>
<dbReference type="SMR" id="A0AAW0VAK0"/>
<feature type="compositionally biased region" description="Polar residues" evidence="7">
    <location>
        <begin position="202"/>
        <end position="211"/>
    </location>
</feature>
<dbReference type="GO" id="GO:0004712">
    <property type="term" value="F:protein serine/threonine/tyrosine kinase activity"/>
    <property type="evidence" value="ECO:0007669"/>
    <property type="project" value="TreeGrafter"/>
</dbReference>
<dbReference type="GO" id="GO:0030447">
    <property type="term" value="P:filamentous growth"/>
    <property type="evidence" value="ECO:0007669"/>
    <property type="project" value="UniProtKB-ARBA"/>
</dbReference>
<feature type="region of interest" description="Disordered" evidence="7">
    <location>
        <begin position="130"/>
        <end position="174"/>
    </location>
</feature>
<dbReference type="PROSITE" id="PS00108">
    <property type="entry name" value="PROTEIN_KINASE_ST"/>
    <property type="match status" value="1"/>
</dbReference>
<evidence type="ECO:0000256" key="3">
    <source>
        <dbReference type="ARBA" id="ARBA00022741"/>
    </source>
</evidence>
<evidence type="ECO:0000259" key="8">
    <source>
        <dbReference type="PROSITE" id="PS50011"/>
    </source>
</evidence>
<dbReference type="GO" id="GO:0098813">
    <property type="term" value="P:nuclear chromosome segregation"/>
    <property type="evidence" value="ECO:0007669"/>
    <property type="project" value="UniProtKB-ARBA"/>
</dbReference>
<evidence type="ECO:0000256" key="4">
    <source>
        <dbReference type="ARBA" id="ARBA00022777"/>
    </source>
</evidence>
<dbReference type="InterPro" id="IPR000719">
    <property type="entry name" value="Prot_kinase_dom"/>
</dbReference>
<keyword evidence="5 6" id="KW-0067">ATP-binding</keyword>